<dbReference type="Gene3D" id="2.170.190.11">
    <property type="entry name" value="Molybdopterin biosynthesis moea protein, domain 3"/>
    <property type="match status" value="1"/>
</dbReference>
<gene>
    <name evidence="9" type="ORF">Afil01_24900</name>
</gene>
<evidence type="ECO:0000256" key="3">
    <source>
        <dbReference type="ARBA" id="ARBA00010763"/>
    </source>
</evidence>
<comment type="catalytic activity">
    <reaction evidence="6">
        <text>adenylyl-molybdopterin + molybdate = Mo-molybdopterin + AMP + H(+)</text>
        <dbReference type="Rhea" id="RHEA:35047"/>
        <dbReference type="ChEBI" id="CHEBI:15378"/>
        <dbReference type="ChEBI" id="CHEBI:36264"/>
        <dbReference type="ChEBI" id="CHEBI:62727"/>
        <dbReference type="ChEBI" id="CHEBI:71302"/>
        <dbReference type="ChEBI" id="CHEBI:456215"/>
        <dbReference type="EC" id="2.10.1.1"/>
    </reaction>
</comment>
<comment type="caution">
    <text evidence="9">The sequence shown here is derived from an EMBL/GenBank/DDBJ whole genome shotgun (WGS) entry which is preliminary data.</text>
</comment>
<dbReference type="EMBL" id="BSTX01000001">
    <property type="protein sequence ID" value="GLZ77683.1"/>
    <property type="molecule type" value="Genomic_DNA"/>
</dbReference>
<dbReference type="InterPro" id="IPR005111">
    <property type="entry name" value="MoeA_C_domain_IV"/>
</dbReference>
<evidence type="ECO:0000313" key="10">
    <source>
        <dbReference type="Proteomes" id="UP001165079"/>
    </source>
</evidence>
<dbReference type="InterPro" id="IPR038987">
    <property type="entry name" value="MoeA-like"/>
</dbReference>
<evidence type="ECO:0000256" key="2">
    <source>
        <dbReference type="ARBA" id="ARBA00005046"/>
    </source>
</evidence>
<dbReference type="InterPro" id="IPR001453">
    <property type="entry name" value="MoaB/Mog_dom"/>
</dbReference>
<evidence type="ECO:0000256" key="5">
    <source>
        <dbReference type="ARBA" id="ARBA00023150"/>
    </source>
</evidence>
<evidence type="ECO:0000259" key="8">
    <source>
        <dbReference type="SMART" id="SM00852"/>
    </source>
</evidence>
<dbReference type="SUPFAM" id="SSF53218">
    <property type="entry name" value="Molybdenum cofactor biosynthesis proteins"/>
    <property type="match status" value="1"/>
</dbReference>
<dbReference type="SUPFAM" id="SSF63867">
    <property type="entry name" value="MoeA C-terminal domain-like"/>
    <property type="match status" value="1"/>
</dbReference>
<evidence type="ECO:0000256" key="4">
    <source>
        <dbReference type="ARBA" id="ARBA00022505"/>
    </source>
</evidence>
<dbReference type="Gene3D" id="3.40.980.10">
    <property type="entry name" value="MoaB/Mog-like domain"/>
    <property type="match status" value="1"/>
</dbReference>
<feature type="domain" description="MoaB/Mog" evidence="8">
    <location>
        <begin position="174"/>
        <end position="316"/>
    </location>
</feature>
<dbReference type="InterPro" id="IPR036135">
    <property type="entry name" value="MoeA_linker/N_sf"/>
</dbReference>
<comment type="similarity">
    <text evidence="3 7">Belongs to the MoeA family.</text>
</comment>
<keyword evidence="7" id="KW-0479">Metal-binding</keyword>
<dbReference type="GO" id="GO:0046872">
    <property type="term" value="F:metal ion binding"/>
    <property type="evidence" value="ECO:0007669"/>
    <property type="project" value="UniProtKB-UniRule"/>
</dbReference>
<name>A0A9W6SKJ5_9ACTN</name>
<accession>A0A9W6SKJ5</accession>
<dbReference type="PANTHER" id="PTHR10192:SF5">
    <property type="entry name" value="GEPHYRIN"/>
    <property type="match status" value="1"/>
</dbReference>
<dbReference type="GO" id="GO:0005829">
    <property type="term" value="C:cytosol"/>
    <property type="evidence" value="ECO:0007669"/>
    <property type="project" value="TreeGrafter"/>
</dbReference>
<sequence>MTDTPIDWAAARRTVYEAGLAAKLLPVRYPIAQADGATLAEPLRTLTPLPAFRTSSVDGYAVRGTGPWRLAGRVLAGGEAGDIREGTAIEIATGAMVPDGTERIIRVEHSTVLNGLVDCESLPTTNADIREIGEEAALGEELLPEGHRITPGVIGLAASCGHDLISVRPKPRAALLIFGDELAVTGPPGHGRVRDALGPSLPSMLSHAGADPIPGFRPRGPIDDTLEAHVSALRAALDDADIVCTTGGTMRGPVDHLHPALAELGASYVVNTVAVRPGFPMLVAGLPGGRFVVGLPGNPQSSIVAVVSLVLPLLAGLAGREFPTTSTVELAADVPGRGDYTHLALVRLVAGRAEPLPHAGSAMLRGLAAADGFAIIPPGRSGTAGTHVGFVRIPA</sequence>
<dbReference type="EC" id="2.10.1.1" evidence="7"/>
<dbReference type="InterPro" id="IPR005110">
    <property type="entry name" value="MoeA_linker/N"/>
</dbReference>
<dbReference type="Proteomes" id="UP001165079">
    <property type="component" value="Unassembled WGS sequence"/>
</dbReference>
<dbReference type="InterPro" id="IPR036425">
    <property type="entry name" value="MoaB/Mog-like_dom_sf"/>
</dbReference>
<dbReference type="PANTHER" id="PTHR10192">
    <property type="entry name" value="MOLYBDOPTERIN BIOSYNTHESIS PROTEIN"/>
    <property type="match status" value="1"/>
</dbReference>
<reference evidence="9" key="1">
    <citation type="submission" date="2023-03" db="EMBL/GenBank/DDBJ databases">
        <title>Actinorhabdospora filicis NBRC 111898.</title>
        <authorList>
            <person name="Ichikawa N."/>
            <person name="Sato H."/>
            <person name="Tonouchi N."/>
        </authorList>
    </citation>
    <scope>NUCLEOTIDE SEQUENCE</scope>
    <source>
        <strain evidence="9">NBRC 111898</strain>
    </source>
</reference>
<dbReference type="InterPro" id="IPR036688">
    <property type="entry name" value="MoeA_C_domain_IV_sf"/>
</dbReference>
<evidence type="ECO:0000256" key="7">
    <source>
        <dbReference type="RuleBase" id="RU365090"/>
    </source>
</evidence>
<dbReference type="Pfam" id="PF00994">
    <property type="entry name" value="MoCF_biosynth"/>
    <property type="match status" value="1"/>
</dbReference>
<comment type="cofactor">
    <cofactor evidence="7">
        <name>Mg(2+)</name>
        <dbReference type="ChEBI" id="CHEBI:18420"/>
    </cofactor>
</comment>
<dbReference type="GO" id="GO:0061599">
    <property type="term" value="F:molybdopterin molybdotransferase activity"/>
    <property type="evidence" value="ECO:0007669"/>
    <property type="project" value="UniProtKB-UniRule"/>
</dbReference>
<comment type="function">
    <text evidence="1 7">Catalyzes the insertion of molybdate into adenylated molybdopterin with the concomitant release of AMP.</text>
</comment>
<evidence type="ECO:0000256" key="1">
    <source>
        <dbReference type="ARBA" id="ARBA00002901"/>
    </source>
</evidence>
<dbReference type="CDD" id="cd00887">
    <property type="entry name" value="MoeA"/>
    <property type="match status" value="1"/>
</dbReference>
<organism evidence="9 10">
    <name type="scientific">Actinorhabdospora filicis</name>
    <dbReference type="NCBI Taxonomy" id="1785913"/>
    <lineage>
        <taxon>Bacteria</taxon>
        <taxon>Bacillati</taxon>
        <taxon>Actinomycetota</taxon>
        <taxon>Actinomycetes</taxon>
        <taxon>Micromonosporales</taxon>
        <taxon>Micromonosporaceae</taxon>
        <taxon>Actinorhabdospora</taxon>
    </lineage>
</organism>
<dbReference type="SUPFAM" id="SSF63882">
    <property type="entry name" value="MoeA N-terminal region -like"/>
    <property type="match status" value="1"/>
</dbReference>
<proteinExistence type="inferred from homology"/>
<dbReference type="Gene3D" id="2.40.340.10">
    <property type="entry name" value="MoeA, C-terminal, domain IV"/>
    <property type="match status" value="1"/>
</dbReference>
<evidence type="ECO:0000256" key="6">
    <source>
        <dbReference type="ARBA" id="ARBA00047317"/>
    </source>
</evidence>
<dbReference type="Gene3D" id="3.90.105.10">
    <property type="entry name" value="Molybdopterin biosynthesis moea protein, domain 2"/>
    <property type="match status" value="1"/>
</dbReference>
<keyword evidence="7" id="KW-0460">Magnesium</keyword>
<dbReference type="SMART" id="SM00852">
    <property type="entry name" value="MoCF_biosynth"/>
    <property type="match status" value="1"/>
</dbReference>
<evidence type="ECO:0000313" key="9">
    <source>
        <dbReference type="EMBL" id="GLZ77683.1"/>
    </source>
</evidence>
<dbReference type="Pfam" id="PF03453">
    <property type="entry name" value="MoeA_N"/>
    <property type="match status" value="1"/>
</dbReference>
<dbReference type="RefSeq" id="WP_432705308.1">
    <property type="nucleotide sequence ID" value="NZ_BSTX01000001.1"/>
</dbReference>
<keyword evidence="10" id="KW-1185">Reference proteome</keyword>
<protein>
    <recommendedName>
        <fullName evidence="7">Molybdopterin molybdenumtransferase</fullName>
        <ecNumber evidence="7">2.10.1.1</ecNumber>
    </recommendedName>
</protein>
<dbReference type="AlphaFoldDB" id="A0A9W6SKJ5"/>
<dbReference type="Pfam" id="PF03454">
    <property type="entry name" value="MoeA_C"/>
    <property type="match status" value="1"/>
</dbReference>
<keyword evidence="5 7" id="KW-0501">Molybdenum cofactor biosynthesis</keyword>
<comment type="pathway">
    <text evidence="2 7">Cofactor biosynthesis; molybdopterin biosynthesis.</text>
</comment>
<dbReference type="GO" id="GO:0006777">
    <property type="term" value="P:Mo-molybdopterin cofactor biosynthetic process"/>
    <property type="evidence" value="ECO:0007669"/>
    <property type="project" value="UniProtKB-UniRule"/>
</dbReference>
<keyword evidence="4 7" id="KW-0500">Molybdenum</keyword>
<keyword evidence="7" id="KW-0808">Transferase</keyword>